<comment type="caution">
    <text evidence="5">The sequence shown here is derived from an EMBL/GenBank/DDBJ whole genome shotgun (WGS) entry which is preliminary data.</text>
</comment>
<proteinExistence type="inferred from homology"/>
<dbReference type="AlphaFoldDB" id="A0A9P8PKN5"/>
<evidence type="ECO:0000256" key="1">
    <source>
        <dbReference type="ARBA" id="ARBA00003831"/>
    </source>
</evidence>
<gene>
    <name evidence="5" type="ORF">WICPIJ_009920</name>
</gene>
<dbReference type="OrthoDB" id="514292at2759"/>
<evidence type="ECO:0000256" key="3">
    <source>
        <dbReference type="ARBA" id="ARBA00012317"/>
    </source>
</evidence>
<dbReference type="EC" id="3.1.4.37" evidence="3"/>
<organism evidence="5 6">
    <name type="scientific">Wickerhamomyces pijperi</name>
    <name type="common">Yeast</name>
    <name type="synonym">Pichia pijperi</name>
    <dbReference type="NCBI Taxonomy" id="599730"/>
    <lineage>
        <taxon>Eukaryota</taxon>
        <taxon>Fungi</taxon>
        <taxon>Dikarya</taxon>
        <taxon>Ascomycota</taxon>
        <taxon>Saccharomycotina</taxon>
        <taxon>Saccharomycetes</taxon>
        <taxon>Phaffomycetales</taxon>
        <taxon>Wickerhamomycetaceae</taxon>
        <taxon>Wickerhamomyces</taxon>
    </lineage>
</organism>
<sequence length="207" mass="23378">MGVALWLCPKYESSVHETLTSLHSGLSLLFPGSPRFEPHITITSQLNCNTKDEVRMILGTSLAALKGLSLNVVFNSLNIKEKNSFFKKIYIGVEREQTLTSLALLIREMFVEKDDESSTAQEKAKEWALQQFEPHLSLVYTDLPHFDLATQRTIVTRVEDYLNLGNIEVNADDEVMKELGWTNGSLKVVRCEGPIEQWEVLGAIDIH</sequence>
<dbReference type="SUPFAM" id="SSF55144">
    <property type="entry name" value="LigT-like"/>
    <property type="match status" value="1"/>
</dbReference>
<evidence type="ECO:0000313" key="5">
    <source>
        <dbReference type="EMBL" id="KAH3673034.1"/>
    </source>
</evidence>
<dbReference type="GO" id="GO:0004113">
    <property type="term" value="F:2',3'-cyclic-nucleotide 3'-phosphodiesterase activity"/>
    <property type="evidence" value="ECO:0007669"/>
    <property type="project" value="UniProtKB-EC"/>
</dbReference>
<dbReference type="Pfam" id="PF07823">
    <property type="entry name" value="CPDase"/>
    <property type="match status" value="1"/>
</dbReference>
<accession>A0A9P8PKN5</accession>
<comment type="similarity">
    <text evidence="2">Belongs to the 2H phosphoesterase superfamily. CPD1 family.</text>
</comment>
<name>A0A9P8PKN5_WICPI</name>
<evidence type="ECO:0000256" key="4">
    <source>
        <dbReference type="ARBA" id="ARBA00014478"/>
    </source>
</evidence>
<dbReference type="InterPro" id="IPR009097">
    <property type="entry name" value="Cyclic_Pdiesterase"/>
</dbReference>
<reference evidence="5" key="2">
    <citation type="submission" date="2021-01" db="EMBL/GenBank/DDBJ databases">
        <authorList>
            <person name="Schikora-Tamarit M.A."/>
        </authorList>
    </citation>
    <scope>NUCLEOTIDE SEQUENCE</scope>
    <source>
        <strain evidence="5">CBS2887</strain>
    </source>
</reference>
<evidence type="ECO:0000256" key="2">
    <source>
        <dbReference type="ARBA" id="ARBA00006037"/>
    </source>
</evidence>
<evidence type="ECO:0000313" key="6">
    <source>
        <dbReference type="Proteomes" id="UP000774326"/>
    </source>
</evidence>
<dbReference type="EMBL" id="JAEUBG010005713">
    <property type="protein sequence ID" value="KAH3673034.1"/>
    <property type="molecule type" value="Genomic_DNA"/>
</dbReference>
<keyword evidence="6" id="KW-1185">Reference proteome</keyword>
<dbReference type="PANTHER" id="PTHR28141:SF1">
    <property type="entry name" value="2',3'-CYCLIC-NUCLEOTIDE 3'-PHOSPHODIESTERASE"/>
    <property type="match status" value="1"/>
</dbReference>
<protein>
    <recommendedName>
        <fullName evidence="4">2',3'-cyclic-nucleotide 3'-phosphodiesterase</fullName>
        <ecNumber evidence="3">3.1.4.37</ecNumber>
    </recommendedName>
</protein>
<reference evidence="5" key="1">
    <citation type="journal article" date="2021" name="Open Biol.">
        <title>Shared evolutionary footprints suggest mitochondrial oxidative damage underlies multiple complex I losses in fungi.</title>
        <authorList>
            <person name="Schikora-Tamarit M.A."/>
            <person name="Marcet-Houben M."/>
            <person name="Nosek J."/>
            <person name="Gabaldon T."/>
        </authorList>
    </citation>
    <scope>NUCLEOTIDE SEQUENCE</scope>
    <source>
        <strain evidence="5">CBS2887</strain>
    </source>
</reference>
<dbReference type="InterPro" id="IPR012386">
    <property type="entry name" value="Cyclic-nucl_3Pdiesterase"/>
</dbReference>
<comment type="function">
    <text evidence="1">Involved in the metabolism of ADP-ribose 1',2'-cyclic phosphate which is produced as a consequence of tRNA splicing.</text>
</comment>
<dbReference type="Gene3D" id="3.90.1140.10">
    <property type="entry name" value="Cyclic phosphodiesterase"/>
    <property type="match status" value="1"/>
</dbReference>
<dbReference type="PANTHER" id="PTHR28141">
    <property type="entry name" value="2',3'-CYCLIC-NUCLEOTIDE 3'-PHOSPHODIESTERASE"/>
    <property type="match status" value="1"/>
</dbReference>
<dbReference type="Proteomes" id="UP000774326">
    <property type="component" value="Unassembled WGS sequence"/>
</dbReference>
<dbReference type="GO" id="GO:0009187">
    <property type="term" value="P:cyclic nucleotide metabolic process"/>
    <property type="evidence" value="ECO:0007669"/>
    <property type="project" value="TreeGrafter"/>
</dbReference>